<feature type="domain" description="NAD-dependent epimerase/dehydratase" evidence="3">
    <location>
        <begin position="11"/>
        <end position="254"/>
    </location>
</feature>
<evidence type="ECO:0000313" key="4">
    <source>
        <dbReference type="EMBL" id="KAK3766909.1"/>
    </source>
</evidence>
<accession>A0AAE0ZCH0</accession>
<sequence length="357" mass="39570">MSEIENADPLVLVTGASGYVASHVVKVLLEKGYRVRGTVRSFMNAERVNHLYDLCPDSKHKLELVEADLTKDDTWPRAVVGCEYVHHVASPLPLEEPKNEDDVIVPAVQGTLGVLKASAKTGTVRRVVLTSSCAAIANMGGNKEPMKEKDWTNLDDPGLSAYSKSKHLAEKAAWDFVTELPANEKFELAVVNPNFVVGPILHGATGMSFEVIKSIFTREMPMLPHFSIGICDVRDVALAHLKCMTFPEAAGNRHIITHSALWMIDIAKILTAEFASYNPPSVTVPNWVIWIVSWFNHSMALRYKSLTRPLVYDNSRMKTVLQIDPIPPEKSLIDMFYSMIEGGYVPKTDKYKGPPPA</sequence>
<gene>
    <name evidence="4" type="ORF">RRG08_040432</name>
</gene>
<dbReference type="InterPro" id="IPR001509">
    <property type="entry name" value="Epimerase_deHydtase"/>
</dbReference>
<dbReference type="PANTHER" id="PTHR10366:SF564">
    <property type="entry name" value="STEROL-4-ALPHA-CARBOXYLATE 3-DEHYDROGENASE, DECARBOXYLATING"/>
    <property type="match status" value="1"/>
</dbReference>
<dbReference type="AlphaFoldDB" id="A0AAE0ZCH0"/>
<evidence type="ECO:0000313" key="5">
    <source>
        <dbReference type="Proteomes" id="UP001283361"/>
    </source>
</evidence>
<dbReference type="FunFam" id="3.40.50.720:FF:000336">
    <property type="entry name" value="Aldehyde reductase"/>
    <property type="match status" value="1"/>
</dbReference>
<name>A0AAE0ZCH0_9GAST</name>
<proteinExistence type="inferred from homology"/>
<keyword evidence="1" id="KW-0560">Oxidoreductase</keyword>
<protein>
    <recommendedName>
        <fullName evidence="3">NAD-dependent epimerase/dehydratase domain-containing protein</fullName>
    </recommendedName>
</protein>
<comment type="caution">
    <text evidence="4">The sequence shown here is derived from an EMBL/GenBank/DDBJ whole genome shotgun (WGS) entry which is preliminary data.</text>
</comment>
<dbReference type="EMBL" id="JAWDGP010004190">
    <property type="protein sequence ID" value="KAK3766909.1"/>
    <property type="molecule type" value="Genomic_DNA"/>
</dbReference>
<dbReference type="InterPro" id="IPR036291">
    <property type="entry name" value="NAD(P)-bd_dom_sf"/>
</dbReference>
<reference evidence="4" key="1">
    <citation type="journal article" date="2023" name="G3 (Bethesda)">
        <title>A reference genome for the long-term kleptoplast-retaining sea slug Elysia crispata morphotype clarki.</title>
        <authorList>
            <person name="Eastman K.E."/>
            <person name="Pendleton A.L."/>
            <person name="Shaikh M.A."/>
            <person name="Suttiyut T."/>
            <person name="Ogas R."/>
            <person name="Tomko P."/>
            <person name="Gavelis G."/>
            <person name="Widhalm J.R."/>
            <person name="Wisecaver J.H."/>
        </authorList>
    </citation>
    <scope>NUCLEOTIDE SEQUENCE</scope>
    <source>
        <strain evidence="4">ECLA1</strain>
    </source>
</reference>
<evidence type="ECO:0000256" key="2">
    <source>
        <dbReference type="ARBA" id="ARBA00023445"/>
    </source>
</evidence>
<dbReference type="PANTHER" id="PTHR10366">
    <property type="entry name" value="NAD DEPENDENT EPIMERASE/DEHYDRATASE"/>
    <property type="match status" value="1"/>
</dbReference>
<dbReference type="Gene3D" id="3.40.50.720">
    <property type="entry name" value="NAD(P)-binding Rossmann-like Domain"/>
    <property type="match status" value="1"/>
</dbReference>
<dbReference type="GO" id="GO:0016616">
    <property type="term" value="F:oxidoreductase activity, acting on the CH-OH group of donors, NAD or NADP as acceptor"/>
    <property type="evidence" value="ECO:0007669"/>
    <property type="project" value="TreeGrafter"/>
</dbReference>
<dbReference type="Proteomes" id="UP001283361">
    <property type="component" value="Unassembled WGS sequence"/>
</dbReference>
<comment type="similarity">
    <text evidence="2">Belongs to the NAD(P)-dependent epimerase/dehydratase family. Dihydroflavonol-4-reductase subfamily.</text>
</comment>
<dbReference type="InterPro" id="IPR050425">
    <property type="entry name" value="NAD(P)_dehydrat-like"/>
</dbReference>
<dbReference type="CDD" id="cd05227">
    <property type="entry name" value="AR_SDR_e"/>
    <property type="match status" value="1"/>
</dbReference>
<dbReference type="SUPFAM" id="SSF51735">
    <property type="entry name" value="NAD(P)-binding Rossmann-fold domains"/>
    <property type="match status" value="1"/>
</dbReference>
<evidence type="ECO:0000259" key="3">
    <source>
        <dbReference type="Pfam" id="PF01370"/>
    </source>
</evidence>
<organism evidence="4 5">
    <name type="scientific">Elysia crispata</name>
    <name type="common">lettuce slug</name>
    <dbReference type="NCBI Taxonomy" id="231223"/>
    <lineage>
        <taxon>Eukaryota</taxon>
        <taxon>Metazoa</taxon>
        <taxon>Spiralia</taxon>
        <taxon>Lophotrochozoa</taxon>
        <taxon>Mollusca</taxon>
        <taxon>Gastropoda</taxon>
        <taxon>Heterobranchia</taxon>
        <taxon>Euthyneura</taxon>
        <taxon>Panpulmonata</taxon>
        <taxon>Sacoglossa</taxon>
        <taxon>Placobranchoidea</taxon>
        <taxon>Plakobranchidae</taxon>
        <taxon>Elysia</taxon>
    </lineage>
</organism>
<keyword evidence="5" id="KW-1185">Reference proteome</keyword>
<evidence type="ECO:0000256" key="1">
    <source>
        <dbReference type="ARBA" id="ARBA00023002"/>
    </source>
</evidence>
<dbReference type="Pfam" id="PF01370">
    <property type="entry name" value="Epimerase"/>
    <property type="match status" value="1"/>
</dbReference>